<evidence type="ECO:0000313" key="3">
    <source>
        <dbReference type="Proteomes" id="UP001595765"/>
    </source>
</evidence>
<name>A0ABV8HM41_9ACTN</name>
<feature type="domain" description="VWFA" evidence="1">
    <location>
        <begin position="52"/>
        <end position="231"/>
    </location>
</feature>
<dbReference type="Pfam" id="PF13768">
    <property type="entry name" value="VWA_3"/>
    <property type="match status" value="1"/>
</dbReference>
<evidence type="ECO:0000313" key="2">
    <source>
        <dbReference type="EMBL" id="MFC4031246.1"/>
    </source>
</evidence>
<dbReference type="SUPFAM" id="SSF53300">
    <property type="entry name" value="vWA-like"/>
    <property type="match status" value="1"/>
</dbReference>
<dbReference type="SMART" id="SM00327">
    <property type="entry name" value="VWA"/>
    <property type="match status" value="1"/>
</dbReference>
<sequence>MVRLVNASAVGLSFDVEVDAPWDLAFDDTRADALVTISARSAAEAAPRTGVAEILIMDRSLSMAGRGKLAEAKRAMCAAIDTLHDGAYLGVIAGNHRAEVVYPPGGGLARVDDETRAAARRQVADQLPEGGTAIGSWLTCAERLFSSAAPGGTVRHAVLYTDGRDEHETGEQLTAALTACTDRFVCDARGLGDDWDYAELLRITEALHGGAEAVIDVADLTGDFTRLMRKAHGLVVPRVYLTLRLNDRFRVGFVRQTRPTEADLTAQQQPRGGEIHVPLGAWPPEVRQYQLSLSFDADALPVDEDLRAARVGLHAETPGGSREPCAETRAMVVRRSGTPGLATVRPASLTRVENERELGMAMRACADAQRGGDPATANRELRVALELAERLGDAVRLRLLRRVSAPGRDGVPALRPDVTRGEMQQLGLDSAKTGTAPADLIDPAPPADRTRVCRHCGATTSARVLRHCESCGRPFDDEVADSP</sequence>
<dbReference type="PROSITE" id="PS50234">
    <property type="entry name" value="VWFA"/>
    <property type="match status" value="1"/>
</dbReference>
<reference evidence="3" key="1">
    <citation type="journal article" date="2019" name="Int. J. Syst. Evol. Microbiol.">
        <title>The Global Catalogue of Microorganisms (GCM) 10K type strain sequencing project: providing services to taxonomists for standard genome sequencing and annotation.</title>
        <authorList>
            <consortium name="The Broad Institute Genomics Platform"/>
            <consortium name="The Broad Institute Genome Sequencing Center for Infectious Disease"/>
            <person name="Wu L."/>
            <person name="Ma J."/>
        </authorList>
    </citation>
    <scope>NUCLEOTIDE SEQUENCE [LARGE SCALE GENOMIC DNA]</scope>
    <source>
        <strain evidence="3">CGMCC 4.7237</strain>
    </source>
</reference>
<dbReference type="Gene3D" id="1.20.120.1690">
    <property type="match status" value="1"/>
</dbReference>
<dbReference type="InterPro" id="IPR036465">
    <property type="entry name" value="vWFA_dom_sf"/>
</dbReference>
<comment type="caution">
    <text evidence="2">The sequence shown here is derived from an EMBL/GenBank/DDBJ whole genome shotgun (WGS) entry which is preliminary data.</text>
</comment>
<dbReference type="CDD" id="cd00198">
    <property type="entry name" value="vWFA"/>
    <property type="match status" value="1"/>
</dbReference>
<gene>
    <name evidence="2" type="ORF">ACFO3J_07130</name>
</gene>
<keyword evidence="3" id="KW-1185">Reference proteome</keyword>
<accession>A0ABV8HM41</accession>
<dbReference type="RefSeq" id="WP_386427246.1">
    <property type="nucleotide sequence ID" value="NZ_JBHSBB010000007.1"/>
</dbReference>
<dbReference type="InterPro" id="IPR002035">
    <property type="entry name" value="VWF_A"/>
</dbReference>
<dbReference type="Proteomes" id="UP001595765">
    <property type="component" value="Unassembled WGS sequence"/>
</dbReference>
<evidence type="ECO:0000259" key="1">
    <source>
        <dbReference type="PROSITE" id="PS50234"/>
    </source>
</evidence>
<organism evidence="2 3">
    <name type="scientific">Streptomyces polygonati</name>
    <dbReference type="NCBI Taxonomy" id="1617087"/>
    <lineage>
        <taxon>Bacteria</taxon>
        <taxon>Bacillati</taxon>
        <taxon>Actinomycetota</taxon>
        <taxon>Actinomycetes</taxon>
        <taxon>Kitasatosporales</taxon>
        <taxon>Streptomycetaceae</taxon>
        <taxon>Streptomyces</taxon>
    </lineage>
</organism>
<dbReference type="EMBL" id="JBHSBB010000007">
    <property type="protein sequence ID" value="MFC4031246.1"/>
    <property type="molecule type" value="Genomic_DNA"/>
</dbReference>
<protein>
    <submittedName>
        <fullName evidence="2">VWA domain-containing protein</fullName>
    </submittedName>
</protein>
<dbReference type="Gene3D" id="3.40.50.410">
    <property type="entry name" value="von Willebrand factor, type A domain"/>
    <property type="match status" value="1"/>
</dbReference>
<proteinExistence type="predicted"/>
<dbReference type="Gene3D" id="2.60.40.3670">
    <property type="match status" value="1"/>
</dbReference>